<evidence type="ECO:0000313" key="11">
    <source>
        <dbReference type="Proteomes" id="UP000483018"/>
    </source>
</evidence>
<protein>
    <recommendedName>
        <fullName evidence="12">DUF421 domain-containing protein</fullName>
    </recommendedName>
</protein>
<gene>
    <name evidence="10" type="ORF">GND95_01400</name>
</gene>
<evidence type="ECO:0000256" key="4">
    <source>
        <dbReference type="ARBA" id="ARBA00022692"/>
    </source>
</evidence>
<evidence type="ECO:0000259" key="8">
    <source>
        <dbReference type="Pfam" id="PF04239"/>
    </source>
</evidence>
<feature type="transmembrane region" description="Helical" evidence="7">
    <location>
        <begin position="59"/>
        <end position="81"/>
    </location>
</feature>
<dbReference type="Proteomes" id="UP000483018">
    <property type="component" value="Unassembled WGS sequence"/>
</dbReference>
<accession>A0A7C8HGA3</accession>
<comment type="subcellular location">
    <subcellularLocation>
        <location evidence="1">Cell membrane</location>
        <topology evidence="1">Multi-pass membrane protein</topology>
    </subcellularLocation>
</comment>
<dbReference type="OrthoDB" id="9778331at2"/>
<dbReference type="Pfam" id="PF04239">
    <property type="entry name" value="DUF421"/>
    <property type="match status" value="1"/>
</dbReference>
<evidence type="ECO:0000256" key="1">
    <source>
        <dbReference type="ARBA" id="ARBA00004651"/>
    </source>
</evidence>
<keyword evidence="4 7" id="KW-0812">Transmembrane</keyword>
<dbReference type="Gene3D" id="3.30.240.20">
    <property type="entry name" value="bsu07140 like domains"/>
    <property type="match status" value="1"/>
</dbReference>
<dbReference type="GO" id="GO:0005886">
    <property type="term" value="C:plasma membrane"/>
    <property type="evidence" value="ECO:0007669"/>
    <property type="project" value="UniProtKB-SubCell"/>
</dbReference>
<dbReference type="PANTHER" id="PTHR34582:SF7">
    <property type="entry name" value="UPF0702 TRANSMEMBRANE PROTEIN YDFS"/>
    <property type="match status" value="1"/>
</dbReference>
<comment type="similarity">
    <text evidence="2">Belongs to the UPF0702 family.</text>
</comment>
<feature type="transmembrane region" description="Helical" evidence="7">
    <location>
        <begin position="33"/>
        <end position="53"/>
    </location>
</feature>
<comment type="caution">
    <text evidence="10">The sequence shown here is derived from an EMBL/GenBank/DDBJ whole genome shotgun (WGS) entry which is preliminary data.</text>
</comment>
<evidence type="ECO:0000256" key="6">
    <source>
        <dbReference type="ARBA" id="ARBA00023136"/>
    </source>
</evidence>
<feature type="transmembrane region" description="Helical" evidence="7">
    <location>
        <begin position="7"/>
        <end position="26"/>
    </location>
</feature>
<name>A0A7C8HGA3_9FIRM</name>
<evidence type="ECO:0008006" key="12">
    <source>
        <dbReference type="Google" id="ProtNLM"/>
    </source>
</evidence>
<dbReference type="PANTHER" id="PTHR34582">
    <property type="entry name" value="UPF0702 TRANSMEMBRANE PROTEIN YCAP"/>
    <property type="match status" value="1"/>
</dbReference>
<proteinExistence type="inferred from homology"/>
<feature type="domain" description="YetF C-terminal" evidence="8">
    <location>
        <begin position="82"/>
        <end position="119"/>
    </location>
</feature>
<evidence type="ECO:0000256" key="5">
    <source>
        <dbReference type="ARBA" id="ARBA00022989"/>
    </source>
</evidence>
<keyword evidence="3" id="KW-1003">Cell membrane</keyword>
<evidence type="ECO:0000256" key="2">
    <source>
        <dbReference type="ARBA" id="ARBA00006448"/>
    </source>
</evidence>
<evidence type="ECO:0000256" key="3">
    <source>
        <dbReference type="ARBA" id="ARBA00022475"/>
    </source>
</evidence>
<evidence type="ECO:0000256" key="7">
    <source>
        <dbReference type="SAM" id="Phobius"/>
    </source>
</evidence>
<dbReference type="EMBL" id="WSLF01000001">
    <property type="protein sequence ID" value="KAE9637115.1"/>
    <property type="molecule type" value="Genomic_DNA"/>
</dbReference>
<keyword evidence="6 7" id="KW-0472">Membrane</keyword>
<dbReference type="InterPro" id="IPR007353">
    <property type="entry name" value="DUF421"/>
</dbReference>
<dbReference type="InterPro" id="IPR048454">
    <property type="entry name" value="YetF_N"/>
</dbReference>
<reference evidence="10 11" key="1">
    <citation type="submission" date="2019-12" db="EMBL/GenBank/DDBJ databases">
        <title>Defluviitalea raffinosedens, isolated from a biogas fermenter, genome sequencing and characterization.</title>
        <authorList>
            <person name="Rettenmaier R."/>
            <person name="Schneider M."/>
            <person name="Neuhaus K."/>
            <person name="Liebl W."/>
            <person name="Zverlov V."/>
        </authorList>
    </citation>
    <scope>NUCLEOTIDE SEQUENCE [LARGE SCALE GENOMIC DNA]</scope>
    <source>
        <strain evidence="10 11">249c-K6</strain>
    </source>
</reference>
<evidence type="ECO:0000259" key="9">
    <source>
        <dbReference type="Pfam" id="PF20730"/>
    </source>
</evidence>
<organism evidence="10 11">
    <name type="scientific">Defluviitalea raffinosedens</name>
    <dbReference type="NCBI Taxonomy" id="1450156"/>
    <lineage>
        <taxon>Bacteria</taxon>
        <taxon>Bacillati</taxon>
        <taxon>Bacillota</taxon>
        <taxon>Clostridia</taxon>
        <taxon>Lachnospirales</taxon>
        <taxon>Defluviitaleaceae</taxon>
        <taxon>Defluviitalea</taxon>
    </lineage>
</organism>
<dbReference type="InterPro" id="IPR023090">
    <property type="entry name" value="UPF0702_alpha/beta_dom_sf"/>
</dbReference>
<sequence length="120" mass="13821">MKVVVEIIIQTLLAFFGIWFIARLLGRKQIAQLTVYEYINGITFGSIAATLATDLNQRTWHHLIGLFLFGILTWCMSYLSIKSKELETIFQGEPIIVIQQGKILEENLKRCLYSINDLQE</sequence>
<evidence type="ECO:0000313" key="10">
    <source>
        <dbReference type="EMBL" id="KAE9637115.1"/>
    </source>
</evidence>
<dbReference type="Pfam" id="PF20730">
    <property type="entry name" value="YetF_N"/>
    <property type="match status" value="1"/>
</dbReference>
<feature type="domain" description="YetF-like N-terminal transmembrane" evidence="9">
    <location>
        <begin position="5"/>
        <end position="79"/>
    </location>
</feature>
<keyword evidence="11" id="KW-1185">Reference proteome</keyword>
<dbReference type="AlphaFoldDB" id="A0A7C8HGA3"/>
<keyword evidence="5 7" id="KW-1133">Transmembrane helix</keyword>